<gene>
    <name evidence="1" type="ORF">AB0I59_18920</name>
</gene>
<dbReference type="Pfam" id="PF09234">
    <property type="entry name" value="DUF1963"/>
    <property type="match status" value="1"/>
</dbReference>
<proteinExistence type="predicted"/>
<dbReference type="PANTHER" id="PTHR36436:SF6">
    <property type="entry name" value="SLL5081 PROTEIN"/>
    <property type="match status" value="1"/>
</dbReference>
<accession>A0ABV3GGD8</accession>
<sequence>MTDWSGDVAEFVREELPSATAERLVGLLRPAIRLSAAEDGEIVVGRLGGVAKLPDGMAWPSRANGAWPMSFVAELDCGKLAGYEVDIALPDTGTLLFFVAAEVEESHVIYVPSGTAVAERAAPDDRAHVYSELPLAASTEPSWPERNHPALVDVFGSLEAAEEAVWDHVLDEATGETFAQELTMYEGAWEAGPPHQVGGYSDALQSPVEAMVAHAAGTGSYGDPAFQEEARQWVTLLQVAEDTRAGMVWGDGAYLIWSIRKDHLAARDFAKVHVYIQGH</sequence>
<organism evidence="1 2">
    <name type="scientific">Microtetraspora glauca</name>
    <dbReference type="NCBI Taxonomy" id="1996"/>
    <lineage>
        <taxon>Bacteria</taxon>
        <taxon>Bacillati</taxon>
        <taxon>Actinomycetota</taxon>
        <taxon>Actinomycetes</taxon>
        <taxon>Streptosporangiales</taxon>
        <taxon>Streptosporangiaceae</taxon>
        <taxon>Microtetraspora</taxon>
    </lineage>
</organism>
<dbReference type="RefSeq" id="WP_358134335.1">
    <property type="nucleotide sequence ID" value="NZ_JBFALK010000010.1"/>
</dbReference>
<dbReference type="InterPro" id="IPR035948">
    <property type="entry name" value="YwqG-like_sf"/>
</dbReference>
<dbReference type="Gene3D" id="2.30.320.10">
    <property type="entry name" value="YwqG-like"/>
    <property type="match status" value="1"/>
</dbReference>
<name>A0ABV3GGD8_MICGL</name>
<evidence type="ECO:0000313" key="1">
    <source>
        <dbReference type="EMBL" id="MEV0970713.1"/>
    </source>
</evidence>
<comment type="caution">
    <text evidence="1">The sequence shown here is derived from an EMBL/GenBank/DDBJ whole genome shotgun (WGS) entry which is preliminary data.</text>
</comment>
<evidence type="ECO:0000313" key="2">
    <source>
        <dbReference type="Proteomes" id="UP001551675"/>
    </source>
</evidence>
<dbReference type="PANTHER" id="PTHR36436">
    <property type="entry name" value="SLL5081 PROTEIN"/>
    <property type="match status" value="1"/>
</dbReference>
<keyword evidence="2" id="KW-1185">Reference proteome</keyword>
<protein>
    <submittedName>
        <fullName evidence="1">YwqG family protein</fullName>
    </submittedName>
</protein>
<reference evidence="1 2" key="1">
    <citation type="submission" date="2024-06" db="EMBL/GenBank/DDBJ databases">
        <title>The Natural Products Discovery Center: Release of the First 8490 Sequenced Strains for Exploring Actinobacteria Biosynthetic Diversity.</title>
        <authorList>
            <person name="Kalkreuter E."/>
            <person name="Kautsar S.A."/>
            <person name="Yang D."/>
            <person name="Bader C.D."/>
            <person name="Teijaro C.N."/>
            <person name="Fluegel L."/>
            <person name="Davis C.M."/>
            <person name="Simpson J.R."/>
            <person name="Lauterbach L."/>
            <person name="Steele A.D."/>
            <person name="Gui C."/>
            <person name="Meng S."/>
            <person name="Li G."/>
            <person name="Viehrig K."/>
            <person name="Ye F."/>
            <person name="Su P."/>
            <person name="Kiefer A.F."/>
            <person name="Nichols A."/>
            <person name="Cepeda A.J."/>
            <person name="Yan W."/>
            <person name="Fan B."/>
            <person name="Jiang Y."/>
            <person name="Adhikari A."/>
            <person name="Zheng C.-J."/>
            <person name="Schuster L."/>
            <person name="Cowan T.M."/>
            <person name="Smanski M.J."/>
            <person name="Chevrette M.G."/>
            <person name="De Carvalho L.P.S."/>
            <person name="Shen B."/>
        </authorList>
    </citation>
    <scope>NUCLEOTIDE SEQUENCE [LARGE SCALE GENOMIC DNA]</scope>
    <source>
        <strain evidence="1 2">NPDC050100</strain>
    </source>
</reference>
<dbReference type="EMBL" id="JBFALK010000010">
    <property type="protein sequence ID" value="MEV0970713.1"/>
    <property type="molecule type" value="Genomic_DNA"/>
</dbReference>
<dbReference type="SUPFAM" id="SSF103032">
    <property type="entry name" value="Hypothetical protein YwqG"/>
    <property type="match status" value="1"/>
</dbReference>
<dbReference type="Proteomes" id="UP001551675">
    <property type="component" value="Unassembled WGS sequence"/>
</dbReference>
<dbReference type="InterPro" id="IPR015315">
    <property type="entry name" value="DUF1963"/>
</dbReference>